<feature type="compositionally biased region" description="Acidic residues" evidence="10">
    <location>
        <begin position="262"/>
        <end position="276"/>
    </location>
</feature>
<keyword evidence="13" id="KW-1185">Reference proteome</keyword>
<dbReference type="Pfam" id="PF15715">
    <property type="entry name" value="PAF"/>
    <property type="match status" value="1"/>
</dbReference>
<evidence type="ECO:0000256" key="1">
    <source>
        <dbReference type="ARBA" id="ARBA00004123"/>
    </source>
</evidence>
<dbReference type="InParanoid" id="F7DYK8"/>
<evidence type="ECO:0000256" key="7">
    <source>
        <dbReference type="ARBA" id="ARBA00023242"/>
    </source>
</evidence>
<keyword evidence="5" id="KW-0227">DNA damage</keyword>
<proteinExistence type="predicted"/>
<accession>F7DYK8</accession>
<keyword evidence="6" id="KW-0234">DNA repair</keyword>
<reference evidence="12" key="2">
    <citation type="submission" date="2025-08" db="UniProtKB">
        <authorList>
            <consortium name="Ensembl"/>
        </authorList>
    </citation>
    <scope>IDENTIFICATION</scope>
    <source>
        <strain evidence="12">Glennie</strain>
    </source>
</reference>
<dbReference type="PANTHER" id="PTHR15679:SF8">
    <property type="entry name" value="PCNA-ASSOCIATED FACTOR"/>
    <property type="match status" value="1"/>
</dbReference>
<dbReference type="HOGENOM" id="CLU_142343_0_0_1"/>
<dbReference type="GO" id="GO:0006281">
    <property type="term" value="P:DNA repair"/>
    <property type="evidence" value="ECO:0007669"/>
    <property type="project" value="UniProtKB-KW"/>
</dbReference>
<evidence type="ECO:0000313" key="13">
    <source>
        <dbReference type="Proteomes" id="UP000002279"/>
    </source>
</evidence>
<dbReference type="Proteomes" id="UP000002279">
    <property type="component" value="Chromosome 5"/>
</dbReference>
<feature type="compositionally biased region" description="Basic and acidic residues" evidence="10">
    <location>
        <begin position="112"/>
        <end position="124"/>
    </location>
</feature>
<dbReference type="Ensembl" id="ENSOANT00000021081.2">
    <property type="protein sequence ID" value="ENSOANP00000021078.2"/>
    <property type="gene ID" value="ENSOANG00000013356.2"/>
</dbReference>
<protein>
    <recommendedName>
        <fullName evidence="3">PCNA-associated factor</fullName>
    </recommendedName>
    <alternativeName>
        <fullName evidence="8">PCNA-associated factor of 15 kDa</fullName>
    </alternativeName>
    <alternativeName>
        <fullName evidence="9">PCNA-clamp-associated factor</fullName>
    </alternativeName>
</protein>
<feature type="compositionally biased region" description="Low complexity" evidence="10">
    <location>
        <begin position="92"/>
        <end position="111"/>
    </location>
</feature>
<dbReference type="GO" id="GO:0003682">
    <property type="term" value="F:chromatin binding"/>
    <property type="evidence" value="ECO:0000318"/>
    <property type="project" value="GO_Central"/>
</dbReference>
<sequence>MDNWAPERSPQGLAVSKGEQKKRSLKCCDPLKEWTGIDTPLISPLLGLLLDRSIDRSIEASGGCPRGDPTAGPAPALRGQPMETLRALIGGRPRLWRPSPAAPPAAHWPEPWGRDRPPANEREGGAAGGKEADLNGGGSGGSCGRRRLRRPPPPNMVRTKADGATGAYRKVVAGRAPRKALGACNAANASTSPSARKAESKYAGGNPVCVRPTPTWQKGIGEFFTLSSKHSEKENQNPNEAEPGSSGLGKATRKARPLPPDPTEEDDDDDACPDED</sequence>
<evidence type="ECO:0000313" key="12">
    <source>
        <dbReference type="Ensembl" id="ENSOANP00000021078.2"/>
    </source>
</evidence>
<feature type="region of interest" description="Disordered" evidence="10">
    <location>
        <begin position="184"/>
        <end position="276"/>
    </location>
</feature>
<comment type="subcellular location">
    <subcellularLocation>
        <location evidence="2">Cytoplasm</location>
        <location evidence="2">Perinuclear region</location>
    </subcellularLocation>
    <subcellularLocation>
        <location evidence="1">Nucleus</location>
    </subcellularLocation>
</comment>
<keyword evidence="7" id="KW-0539">Nucleus</keyword>
<organism evidence="12 13">
    <name type="scientific">Ornithorhynchus anatinus</name>
    <name type="common">Duckbill platypus</name>
    <dbReference type="NCBI Taxonomy" id="9258"/>
    <lineage>
        <taxon>Eukaryota</taxon>
        <taxon>Metazoa</taxon>
        <taxon>Chordata</taxon>
        <taxon>Craniata</taxon>
        <taxon>Vertebrata</taxon>
        <taxon>Euteleostomi</taxon>
        <taxon>Mammalia</taxon>
        <taxon>Monotremata</taxon>
        <taxon>Ornithorhynchidae</taxon>
        <taxon>Ornithorhynchus</taxon>
    </lineage>
</organism>
<name>F7DYK8_ORNAN</name>
<evidence type="ECO:0000256" key="5">
    <source>
        <dbReference type="ARBA" id="ARBA00022763"/>
    </source>
</evidence>
<reference evidence="12 13" key="1">
    <citation type="journal article" date="2008" name="Nature">
        <title>Genome analysis of the platypus reveals unique signatures of evolution.</title>
        <authorList>
            <person name="Warren W.C."/>
            <person name="Hillier L.W."/>
            <person name="Marshall Graves J.A."/>
            <person name="Birney E."/>
            <person name="Ponting C.P."/>
            <person name="Grutzner F."/>
            <person name="Belov K."/>
            <person name="Miller W."/>
            <person name="Clarke L."/>
            <person name="Chinwalla A.T."/>
            <person name="Yang S.P."/>
            <person name="Heger A."/>
            <person name="Locke D.P."/>
            <person name="Miethke P."/>
            <person name="Waters P.D."/>
            <person name="Veyrunes F."/>
            <person name="Fulton L."/>
            <person name="Fulton B."/>
            <person name="Graves T."/>
            <person name="Wallis J."/>
            <person name="Puente X.S."/>
            <person name="Lopez-Otin C."/>
            <person name="Ordonez G.R."/>
            <person name="Eichler E.E."/>
            <person name="Chen L."/>
            <person name="Cheng Z."/>
            <person name="Deakin J.E."/>
            <person name="Alsop A."/>
            <person name="Thompson K."/>
            <person name="Kirby P."/>
            <person name="Papenfuss A.T."/>
            <person name="Wakefield M.J."/>
            <person name="Olender T."/>
            <person name="Lancet D."/>
            <person name="Huttley G.A."/>
            <person name="Smit A.F."/>
            <person name="Pask A."/>
            <person name="Temple-Smith P."/>
            <person name="Batzer M.A."/>
            <person name="Walker J.A."/>
            <person name="Konkel M.K."/>
            <person name="Harris R.S."/>
            <person name="Whittington C.M."/>
            <person name="Wong E.S."/>
            <person name="Gemmell N.J."/>
            <person name="Buschiazzo E."/>
            <person name="Vargas Jentzsch I.M."/>
            <person name="Merkel A."/>
            <person name="Schmitz J."/>
            <person name="Zemann A."/>
            <person name="Churakov G."/>
            <person name="Kriegs J.O."/>
            <person name="Brosius J."/>
            <person name="Murchison E.P."/>
            <person name="Sachidanandam R."/>
            <person name="Smith C."/>
            <person name="Hannon G.J."/>
            <person name="Tsend-Ayush E."/>
            <person name="McMillan D."/>
            <person name="Attenborough R."/>
            <person name="Rens W."/>
            <person name="Ferguson-Smith M."/>
            <person name="Lefevre C.M."/>
            <person name="Sharp J.A."/>
            <person name="Nicholas K.R."/>
            <person name="Ray D.A."/>
            <person name="Kube M."/>
            <person name="Reinhardt R."/>
            <person name="Pringle T.H."/>
            <person name="Taylor J."/>
            <person name="Jones R.C."/>
            <person name="Nixon B."/>
            <person name="Dacheux J.L."/>
            <person name="Niwa H."/>
            <person name="Sekita Y."/>
            <person name="Huang X."/>
            <person name="Stark A."/>
            <person name="Kheradpour P."/>
            <person name="Kellis M."/>
            <person name="Flicek P."/>
            <person name="Chen Y."/>
            <person name="Webber C."/>
            <person name="Hardison R."/>
            <person name="Nelson J."/>
            <person name="Hallsworth-Pepin K."/>
            <person name="Delehaunty K."/>
            <person name="Markovic C."/>
            <person name="Minx P."/>
            <person name="Feng Y."/>
            <person name="Kremitzki C."/>
            <person name="Mitreva M."/>
            <person name="Glasscock J."/>
            <person name="Wylie T."/>
            <person name="Wohldmann P."/>
            <person name="Thiru P."/>
            <person name="Nhan M.N."/>
            <person name="Pohl C.S."/>
            <person name="Smith S.M."/>
            <person name="Hou S."/>
            <person name="Nefedov M."/>
            <person name="de Jong P.J."/>
            <person name="Renfree M.B."/>
            <person name="Mardis E.R."/>
            <person name="Wilson R.K."/>
        </authorList>
    </citation>
    <scope>NUCLEOTIDE SEQUENCE [LARGE SCALE GENOMIC DNA]</scope>
    <source>
        <strain evidence="12 13">Glennie</strain>
    </source>
</reference>
<dbReference type="STRING" id="9258.ENSOANP00000021078"/>
<evidence type="ECO:0000259" key="11">
    <source>
        <dbReference type="Pfam" id="PF15715"/>
    </source>
</evidence>
<evidence type="ECO:0000256" key="3">
    <source>
        <dbReference type="ARBA" id="ARBA00013777"/>
    </source>
</evidence>
<dbReference type="GO" id="GO:0051726">
    <property type="term" value="P:regulation of cell cycle"/>
    <property type="evidence" value="ECO:0007669"/>
    <property type="project" value="InterPro"/>
</dbReference>
<dbReference type="PANTHER" id="PTHR15679">
    <property type="entry name" value="PCNA-ASSOCIATED FACTOR"/>
    <property type="match status" value="1"/>
</dbReference>
<dbReference type="GO" id="GO:0048471">
    <property type="term" value="C:perinuclear region of cytoplasm"/>
    <property type="evidence" value="ECO:0007669"/>
    <property type="project" value="UniProtKB-SubCell"/>
</dbReference>
<dbReference type="InterPro" id="IPR031444">
    <property type="entry name" value="PCNA-AF_dom"/>
</dbReference>
<evidence type="ECO:0000256" key="10">
    <source>
        <dbReference type="SAM" id="MobiDB-lite"/>
    </source>
</evidence>
<evidence type="ECO:0000256" key="2">
    <source>
        <dbReference type="ARBA" id="ARBA00004556"/>
    </source>
</evidence>
<feature type="region of interest" description="Disordered" evidence="10">
    <location>
        <begin position="58"/>
        <end position="170"/>
    </location>
</feature>
<reference evidence="12" key="3">
    <citation type="submission" date="2025-09" db="UniProtKB">
        <authorList>
            <consortium name="Ensembl"/>
        </authorList>
    </citation>
    <scope>IDENTIFICATION</scope>
    <source>
        <strain evidence="12">Glennie</strain>
    </source>
</reference>
<evidence type="ECO:0000256" key="4">
    <source>
        <dbReference type="ARBA" id="ARBA00022490"/>
    </source>
</evidence>
<dbReference type="InterPro" id="IPR040444">
    <property type="entry name" value="PCNA-AF"/>
</dbReference>
<evidence type="ECO:0000256" key="8">
    <source>
        <dbReference type="ARBA" id="ARBA00030014"/>
    </source>
</evidence>
<evidence type="ECO:0000256" key="9">
    <source>
        <dbReference type="ARBA" id="ARBA00031186"/>
    </source>
</evidence>
<evidence type="ECO:0000256" key="6">
    <source>
        <dbReference type="ARBA" id="ARBA00023204"/>
    </source>
</evidence>
<dbReference type="Bgee" id="ENSOANG00000013356">
    <property type="expression patterns" value="Expressed in fibroblast and 7 other cell types or tissues"/>
</dbReference>
<keyword evidence="4" id="KW-0963">Cytoplasm</keyword>
<dbReference type="GO" id="GO:0005634">
    <property type="term" value="C:nucleus"/>
    <property type="evidence" value="ECO:0000318"/>
    <property type="project" value="GO_Central"/>
</dbReference>
<feature type="domain" description="PCNA-associated factor histone-like" evidence="11">
    <location>
        <begin position="156"/>
        <end position="268"/>
    </location>
</feature>
<gene>
    <name evidence="12" type="primary">PCLAF</name>
</gene>
<feature type="region of interest" description="Disordered" evidence="10">
    <location>
        <begin position="1"/>
        <end position="22"/>
    </location>
</feature>
<dbReference type="GeneTree" id="ENSGT00510000048252"/>
<dbReference type="AlphaFoldDB" id="F7DYK8"/>
<dbReference type="eggNOG" id="ENOG502S3UM">
    <property type="taxonomic scope" value="Eukaryota"/>
</dbReference>
<dbReference type="GO" id="GO:0019985">
    <property type="term" value="P:translesion synthesis"/>
    <property type="evidence" value="ECO:0000318"/>
    <property type="project" value="GO_Central"/>
</dbReference>